<dbReference type="Pfam" id="PF13439">
    <property type="entry name" value="Glyco_transf_4"/>
    <property type="match status" value="1"/>
</dbReference>
<sequence>MSYRILIVHNKYQQYGGEDSVVEAEIKLLQENGHIIELYTRDNSEIGRLSSIKLLLDAIWSRKSTLEIKEIISKVRPDIMHVHNTFPLISPSIYWVALKYNVPIVQTIHNFRLSCIQAMFLRDKRICEDCLAKSPWRGIIRKCYRESLLASMSAAAILQFHRIIGTYQSKVNAYIALNNFCKNKLVEIGLPEDKIYIKPNFVSLTNKSSSNERSGNPLFVGRLSEEKGITTLVQSIKSLPNQMFDIVGDGPERHIFENITNVKMFGSINQDSVYELMQKTPFLVLPSICYESMPRTLVESFGSGAPVIASDIGALAELIEHRRTGLLFKPGSSYELTRVISWALNNSKEMEEMGINAKDVYEVNYTDSINYQILIKIIKRVVQKARETKT</sequence>
<reference evidence="3" key="1">
    <citation type="journal article" date="2021" name="Proc. Natl. Acad. Sci. U.S.A.">
        <title>Global biogeography of chemosynthetic symbionts reveals both localized and globally distributed symbiont groups. .</title>
        <authorList>
            <person name="Osvatic J.T."/>
            <person name="Wilkins L.G.E."/>
            <person name="Leibrecht L."/>
            <person name="Leray M."/>
            <person name="Zauner S."/>
            <person name="Polzin J."/>
            <person name="Camacho Y."/>
            <person name="Gros O."/>
            <person name="van Gils J.A."/>
            <person name="Eisen J.A."/>
            <person name="Petersen J.M."/>
            <person name="Yuen B."/>
        </authorList>
    </citation>
    <scope>NUCLEOTIDE SEQUENCE</scope>
    <source>
        <strain evidence="3">MAGclacostrist055</strain>
    </source>
</reference>
<dbReference type="Gene3D" id="3.40.50.2000">
    <property type="entry name" value="Glycogen Phosphorylase B"/>
    <property type="match status" value="2"/>
</dbReference>
<feature type="domain" description="Glycosyltransferase subfamily 4-like N-terminal" evidence="2">
    <location>
        <begin position="16"/>
        <end position="204"/>
    </location>
</feature>
<evidence type="ECO:0000259" key="2">
    <source>
        <dbReference type="Pfam" id="PF13439"/>
    </source>
</evidence>
<dbReference type="PANTHER" id="PTHR45947:SF13">
    <property type="entry name" value="TRANSFERASE"/>
    <property type="match status" value="1"/>
</dbReference>
<dbReference type="GO" id="GO:0016757">
    <property type="term" value="F:glycosyltransferase activity"/>
    <property type="evidence" value="ECO:0007669"/>
    <property type="project" value="InterPro"/>
</dbReference>
<comment type="caution">
    <text evidence="3">The sequence shown here is derived from an EMBL/GenBank/DDBJ whole genome shotgun (WGS) entry which is preliminary data.</text>
</comment>
<dbReference type="CDD" id="cd03801">
    <property type="entry name" value="GT4_PimA-like"/>
    <property type="match status" value="1"/>
</dbReference>
<dbReference type="InterPro" id="IPR028098">
    <property type="entry name" value="Glyco_trans_4-like_N"/>
</dbReference>
<dbReference type="EMBL" id="JAEPCR010000166">
    <property type="protein sequence ID" value="MCG7980866.1"/>
    <property type="molecule type" value="Genomic_DNA"/>
</dbReference>
<dbReference type="InterPro" id="IPR001296">
    <property type="entry name" value="Glyco_trans_1"/>
</dbReference>
<protein>
    <submittedName>
        <fullName evidence="3">Glycosyltransferase family 4 protein</fullName>
    </submittedName>
</protein>
<evidence type="ECO:0000313" key="3">
    <source>
        <dbReference type="EMBL" id="MCG7980866.1"/>
    </source>
</evidence>
<evidence type="ECO:0000313" key="4">
    <source>
        <dbReference type="Proteomes" id="UP000886674"/>
    </source>
</evidence>
<gene>
    <name evidence="3" type="ORF">JAY77_22305</name>
</gene>
<organism evidence="3 4">
    <name type="scientific">Candidatus Thiodiazotropha taylori</name>
    <dbReference type="NCBI Taxonomy" id="2792791"/>
    <lineage>
        <taxon>Bacteria</taxon>
        <taxon>Pseudomonadati</taxon>
        <taxon>Pseudomonadota</taxon>
        <taxon>Gammaproteobacteria</taxon>
        <taxon>Chromatiales</taxon>
        <taxon>Sedimenticolaceae</taxon>
        <taxon>Candidatus Thiodiazotropha</taxon>
    </lineage>
</organism>
<dbReference type="SUPFAM" id="SSF53756">
    <property type="entry name" value="UDP-Glycosyltransferase/glycogen phosphorylase"/>
    <property type="match status" value="1"/>
</dbReference>
<dbReference type="InterPro" id="IPR050194">
    <property type="entry name" value="Glycosyltransferase_grp1"/>
</dbReference>
<name>A0A9E4NP14_9GAMM</name>
<dbReference type="PANTHER" id="PTHR45947">
    <property type="entry name" value="SULFOQUINOVOSYL TRANSFERASE SQD2"/>
    <property type="match status" value="1"/>
</dbReference>
<dbReference type="Pfam" id="PF00534">
    <property type="entry name" value="Glycos_transf_1"/>
    <property type="match status" value="1"/>
</dbReference>
<evidence type="ECO:0000259" key="1">
    <source>
        <dbReference type="Pfam" id="PF00534"/>
    </source>
</evidence>
<feature type="domain" description="Glycosyl transferase family 1" evidence="1">
    <location>
        <begin position="210"/>
        <end position="359"/>
    </location>
</feature>
<accession>A0A9E4NP14</accession>
<proteinExistence type="predicted"/>
<dbReference type="Proteomes" id="UP000886674">
    <property type="component" value="Unassembled WGS sequence"/>
</dbReference>
<dbReference type="AlphaFoldDB" id="A0A9E4NP14"/>